<feature type="chain" id="PRO_5047144145" evidence="1">
    <location>
        <begin position="26"/>
        <end position="69"/>
    </location>
</feature>
<keyword evidence="1" id="KW-0732">Signal</keyword>
<name>A0ABV3SMV6_9HYPH</name>
<feature type="signal peptide" evidence="1">
    <location>
        <begin position="1"/>
        <end position="25"/>
    </location>
</feature>
<proteinExistence type="predicted"/>
<keyword evidence="3" id="KW-1185">Reference proteome</keyword>
<dbReference type="RefSeq" id="WP_367955932.1">
    <property type="nucleotide sequence ID" value="NZ_JBDPGJ010000005.1"/>
</dbReference>
<comment type="caution">
    <text evidence="2">The sequence shown here is derived from an EMBL/GenBank/DDBJ whole genome shotgun (WGS) entry which is preliminary data.</text>
</comment>
<evidence type="ECO:0000256" key="1">
    <source>
        <dbReference type="SAM" id="SignalP"/>
    </source>
</evidence>
<organism evidence="2 3">
    <name type="scientific">Aquibium pacificus</name>
    <dbReference type="NCBI Taxonomy" id="3153579"/>
    <lineage>
        <taxon>Bacteria</taxon>
        <taxon>Pseudomonadati</taxon>
        <taxon>Pseudomonadota</taxon>
        <taxon>Alphaproteobacteria</taxon>
        <taxon>Hyphomicrobiales</taxon>
        <taxon>Phyllobacteriaceae</taxon>
        <taxon>Aquibium</taxon>
    </lineage>
</organism>
<accession>A0ABV3SMV6</accession>
<gene>
    <name evidence="2" type="ORF">ABGN05_20530</name>
</gene>
<evidence type="ECO:0000313" key="2">
    <source>
        <dbReference type="EMBL" id="MEX0408049.1"/>
    </source>
</evidence>
<sequence length="69" mass="7239">MLSPSRIALILAAFSIALLPTRALAQVPPHVPGTICFTQQFWCWAQPPGPPGLRCFCNGPAGPVQGVLG</sequence>
<dbReference type="Proteomes" id="UP001556692">
    <property type="component" value="Unassembled WGS sequence"/>
</dbReference>
<protein>
    <submittedName>
        <fullName evidence="2">Uncharacterized protein</fullName>
    </submittedName>
</protein>
<reference evidence="2 3" key="1">
    <citation type="submission" date="2024-05" db="EMBL/GenBank/DDBJ databases">
        <authorList>
            <person name="Jiang F."/>
        </authorList>
    </citation>
    <scope>NUCLEOTIDE SEQUENCE [LARGE SCALE GENOMIC DNA]</scope>
    <source>
        <strain evidence="2 3">LZ166</strain>
    </source>
</reference>
<dbReference type="EMBL" id="JBDPGJ010000005">
    <property type="protein sequence ID" value="MEX0408049.1"/>
    <property type="molecule type" value="Genomic_DNA"/>
</dbReference>
<evidence type="ECO:0000313" key="3">
    <source>
        <dbReference type="Proteomes" id="UP001556692"/>
    </source>
</evidence>